<reference evidence="2" key="1">
    <citation type="journal article" date="2014" name="Genome Announc.">
        <title>Draft Genome Sequence of the Yeast Pseudozyma antarctica Type Strain JCM10317, a Producer of the Glycolipid Biosurfactants, Mannosylerythritol Lipids.</title>
        <authorList>
            <person name="Saika A."/>
            <person name="Koike H."/>
            <person name="Hori T."/>
            <person name="Fukuoka T."/>
            <person name="Sato S."/>
            <person name="Habe H."/>
            <person name="Kitamoto D."/>
            <person name="Morita T."/>
        </authorList>
    </citation>
    <scope>NUCLEOTIDE SEQUENCE [LARGE SCALE GENOMIC DNA]</scope>
    <source>
        <strain evidence="2">JCM 10317</strain>
    </source>
</reference>
<dbReference type="GeneID" id="26306316"/>
<keyword evidence="2" id="KW-1185">Reference proteome</keyword>
<evidence type="ECO:0000313" key="1">
    <source>
        <dbReference type="EMBL" id="GAK67196.1"/>
    </source>
</evidence>
<proteinExistence type="predicted"/>
<name>A0A081CKK0_PSEA2</name>
<dbReference type="EMBL" id="DF830084">
    <property type="protein sequence ID" value="GAK67196.1"/>
    <property type="molecule type" value="Genomic_DNA"/>
</dbReference>
<accession>A0A081CKK0</accession>
<dbReference type="Proteomes" id="UP000053758">
    <property type="component" value="Unassembled WGS sequence"/>
</dbReference>
<gene>
    <name evidence="1" type="ORF">PAN0_017d5422</name>
</gene>
<dbReference type="RefSeq" id="XP_014654483.1">
    <property type="nucleotide sequence ID" value="XM_014798997.1"/>
</dbReference>
<dbReference type="AlphaFoldDB" id="A0A081CKK0"/>
<dbReference type="OrthoDB" id="10317106at2759"/>
<protein>
    <submittedName>
        <fullName evidence="1">Uncharacterized protein</fullName>
    </submittedName>
</protein>
<sequence>MPRQTLVTRNKKPCPHCTFVITHIPQDLSWHFVVDLYCVADRSLLHFQILRDISKRNTPEGEHFILVKVKHGAARKAIESVLREHQAVTRTVSNDESEALIERSTGNDDDLFSQYGIDPSSGMGETSCAGAQRSLPAPTVDQEAVNSP</sequence>
<evidence type="ECO:0000313" key="2">
    <source>
        <dbReference type="Proteomes" id="UP000053758"/>
    </source>
</evidence>
<organism evidence="1 2">
    <name type="scientific">Pseudozyma antarctica</name>
    <name type="common">Yeast</name>
    <name type="synonym">Candida antarctica</name>
    <dbReference type="NCBI Taxonomy" id="84753"/>
    <lineage>
        <taxon>Eukaryota</taxon>
        <taxon>Fungi</taxon>
        <taxon>Dikarya</taxon>
        <taxon>Basidiomycota</taxon>
        <taxon>Ustilaginomycotina</taxon>
        <taxon>Ustilaginomycetes</taxon>
        <taxon>Ustilaginales</taxon>
        <taxon>Ustilaginaceae</taxon>
        <taxon>Moesziomyces</taxon>
    </lineage>
</organism>
<dbReference type="HOGENOM" id="CLU_1759601_0_0_1"/>